<dbReference type="GO" id="GO:0009421">
    <property type="term" value="C:bacterial-type flagellum filament cap"/>
    <property type="evidence" value="ECO:0007669"/>
    <property type="project" value="InterPro"/>
</dbReference>
<keyword evidence="9" id="KW-1185">Reference proteome</keyword>
<evidence type="ECO:0000256" key="3">
    <source>
        <dbReference type="ARBA" id="ARBA00023054"/>
    </source>
</evidence>
<feature type="domain" description="Flagellar hook-associated protein 2 C-terminal" evidence="7">
    <location>
        <begin position="222"/>
        <end position="439"/>
    </location>
</feature>
<evidence type="ECO:0000259" key="6">
    <source>
        <dbReference type="Pfam" id="PF02465"/>
    </source>
</evidence>
<dbReference type="AlphaFoldDB" id="A0A1I5UKC6"/>
<keyword evidence="3" id="KW-0175">Coiled coil</keyword>
<evidence type="ECO:0000256" key="2">
    <source>
        <dbReference type="ARBA" id="ARBA00011255"/>
    </source>
</evidence>
<evidence type="ECO:0000313" key="8">
    <source>
        <dbReference type="EMBL" id="SFP95761.1"/>
    </source>
</evidence>
<dbReference type="InterPro" id="IPR010809">
    <property type="entry name" value="FliD_C"/>
</dbReference>
<dbReference type="OrthoDB" id="7388356at2"/>
<protein>
    <recommendedName>
        <fullName evidence="5">Flagellar hook-associated protein 2</fullName>
        <shortName evidence="5">HAP2</shortName>
    </recommendedName>
    <alternativeName>
        <fullName evidence="5">Flagellar cap protein</fullName>
    </alternativeName>
</protein>
<evidence type="ECO:0000256" key="5">
    <source>
        <dbReference type="RuleBase" id="RU362066"/>
    </source>
</evidence>
<keyword evidence="8" id="KW-0969">Cilium</keyword>
<dbReference type="Pfam" id="PF07195">
    <property type="entry name" value="FliD_C"/>
    <property type="match status" value="1"/>
</dbReference>
<reference evidence="8 9" key="1">
    <citation type="submission" date="2016-10" db="EMBL/GenBank/DDBJ databases">
        <authorList>
            <person name="de Groot N.N."/>
        </authorList>
    </citation>
    <scope>NUCLEOTIDE SEQUENCE [LARGE SCALE GENOMIC DNA]</scope>
    <source>
        <strain evidence="8 9">CGMCC 1.9113</strain>
    </source>
</reference>
<gene>
    <name evidence="8" type="ORF">SAMN04488241_11245</name>
</gene>
<comment type="subcellular location">
    <subcellularLocation>
        <location evidence="5">Secreted</location>
    </subcellularLocation>
    <subcellularLocation>
        <location evidence="5">Bacterial flagellum</location>
    </subcellularLocation>
</comment>
<feature type="domain" description="Flagellar hook-associated protein 2 N-terminal" evidence="6">
    <location>
        <begin position="14"/>
        <end position="112"/>
    </location>
</feature>
<comment type="function">
    <text evidence="5">Required for morphogenesis and for the elongation of the flagellar filament by facilitating polymerization of the flagellin monomers at the tip of growing filament. Forms a capping structure, which prevents flagellin subunits (transported through the central channel of the flagellum) from leaking out without polymerization at the distal end.</text>
</comment>
<dbReference type="STRING" id="634430.SAMN04488241_11245"/>
<comment type="similarity">
    <text evidence="1 5">Belongs to the FliD family.</text>
</comment>
<dbReference type="RefSeq" id="WP_093334369.1">
    <property type="nucleotide sequence ID" value="NZ_FOXP01000012.1"/>
</dbReference>
<evidence type="ECO:0000259" key="7">
    <source>
        <dbReference type="Pfam" id="PF07195"/>
    </source>
</evidence>
<proteinExistence type="inferred from homology"/>
<dbReference type="EMBL" id="FOXP01000012">
    <property type="protein sequence ID" value="SFP95761.1"/>
    <property type="molecule type" value="Genomic_DNA"/>
</dbReference>
<evidence type="ECO:0000256" key="4">
    <source>
        <dbReference type="ARBA" id="ARBA00023143"/>
    </source>
</evidence>
<sequence length="457" mass="45921">MAVDSITKTLGSGSGIDLKALVTSLVDAQYAAKTKQFTTKSDTLTAQISGVAKLKSAITGFDSALKSLVKSGSLATQPTSSNAAVLGASLIAGATAPTAATTLTVDRIAQAQAATSRIVVPGETFRGGTLDVTTGSDTKVTKSITVPQGATLADVAALIKKETGFSTALVADGDGTRLTVKSATGASQAFEIAATDTDGTAAGTGLSVFATGDAGLKIGTVAQDAQVTVDGARYTRASNSINNLVPGVKLDLTGTGTTTIAATRPTAALSQAVSDFVATYNELQAVLKEATNATTGVLRSDAAATGIARALSTLTTTKLTGAGTVQTLADIGVATNRDGTLSVDTARLTRTLAGDPAAVEALFADGTGASGGGLSAAMSSIATRLTDKTFGLDAATTRYTRQQSDLATAKAKLADATAATTERMTRQFASMDSRVAAYKSTQTFLTNQIAAWNKSDS</sequence>
<accession>A0A1I5UKC6</accession>
<dbReference type="GO" id="GO:0071973">
    <property type="term" value="P:bacterial-type flagellum-dependent cell motility"/>
    <property type="evidence" value="ECO:0007669"/>
    <property type="project" value="TreeGrafter"/>
</dbReference>
<dbReference type="PANTHER" id="PTHR30288:SF0">
    <property type="entry name" value="FLAGELLAR HOOK-ASSOCIATED PROTEIN 2"/>
    <property type="match status" value="1"/>
</dbReference>
<keyword evidence="8" id="KW-0282">Flagellum</keyword>
<dbReference type="PANTHER" id="PTHR30288">
    <property type="entry name" value="FLAGELLAR CAP/ASSEMBLY PROTEIN FLID"/>
    <property type="match status" value="1"/>
</dbReference>
<organism evidence="8 9">
    <name type="scientific">Sphingomonas rubra</name>
    <dbReference type="NCBI Taxonomy" id="634430"/>
    <lineage>
        <taxon>Bacteria</taxon>
        <taxon>Pseudomonadati</taxon>
        <taxon>Pseudomonadota</taxon>
        <taxon>Alphaproteobacteria</taxon>
        <taxon>Sphingomonadales</taxon>
        <taxon>Sphingomonadaceae</taxon>
        <taxon>Sphingomonas</taxon>
    </lineage>
</organism>
<keyword evidence="4 5" id="KW-0975">Bacterial flagellum</keyword>
<comment type="subunit">
    <text evidence="2 5">Homopentamer.</text>
</comment>
<keyword evidence="5" id="KW-0964">Secreted</keyword>
<dbReference type="GO" id="GO:0009424">
    <property type="term" value="C:bacterial-type flagellum hook"/>
    <property type="evidence" value="ECO:0007669"/>
    <property type="project" value="UniProtKB-UniRule"/>
</dbReference>
<dbReference type="InterPro" id="IPR040026">
    <property type="entry name" value="FliD"/>
</dbReference>
<keyword evidence="8" id="KW-0966">Cell projection</keyword>
<dbReference type="Proteomes" id="UP000199586">
    <property type="component" value="Unassembled WGS sequence"/>
</dbReference>
<dbReference type="InterPro" id="IPR003481">
    <property type="entry name" value="FliD_N"/>
</dbReference>
<evidence type="ECO:0000313" key="9">
    <source>
        <dbReference type="Proteomes" id="UP000199586"/>
    </source>
</evidence>
<dbReference type="GO" id="GO:0005576">
    <property type="term" value="C:extracellular region"/>
    <property type="evidence" value="ECO:0007669"/>
    <property type="project" value="UniProtKB-SubCell"/>
</dbReference>
<dbReference type="GO" id="GO:0007155">
    <property type="term" value="P:cell adhesion"/>
    <property type="evidence" value="ECO:0007669"/>
    <property type="project" value="InterPro"/>
</dbReference>
<evidence type="ECO:0000256" key="1">
    <source>
        <dbReference type="ARBA" id="ARBA00009764"/>
    </source>
</evidence>
<dbReference type="Pfam" id="PF02465">
    <property type="entry name" value="FliD_N"/>
    <property type="match status" value="1"/>
</dbReference>
<name>A0A1I5UKC6_9SPHN</name>